<dbReference type="PROSITE" id="PS50075">
    <property type="entry name" value="CARRIER"/>
    <property type="match status" value="1"/>
</dbReference>
<keyword evidence="1" id="KW-0596">Phosphopantetheine</keyword>
<dbReference type="InterPro" id="IPR036736">
    <property type="entry name" value="ACP-like_sf"/>
</dbReference>
<dbReference type="EMBL" id="QZFV01000078">
    <property type="protein sequence ID" value="RJQ85446.1"/>
    <property type="molecule type" value="Genomic_DNA"/>
</dbReference>
<proteinExistence type="predicted"/>
<accession>A0A419I4M8</accession>
<dbReference type="Gene3D" id="3.40.366.10">
    <property type="entry name" value="Malonyl-Coenzyme A Acyl Carrier Protein, domain 2"/>
    <property type="match status" value="1"/>
</dbReference>
<dbReference type="PANTHER" id="PTHR43775">
    <property type="entry name" value="FATTY ACID SYNTHASE"/>
    <property type="match status" value="1"/>
</dbReference>
<evidence type="ECO:0000259" key="10">
    <source>
        <dbReference type="PROSITE" id="PS52004"/>
    </source>
</evidence>
<dbReference type="InterPro" id="IPR032821">
    <property type="entry name" value="PKS_assoc"/>
</dbReference>
<feature type="region of interest" description="Disordered" evidence="8">
    <location>
        <begin position="1559"/>
        <end position="1578"/>
    </location>
</feature>
<dbReference type="PROSITE" id="PS52019">
    <property type="entry name" value="PKS_MFAS_DH"/>
    <property type="match status" value="1"/>
</dbReference>
<dbReference type="Pfam" id="PF08240">
    <property type="entry name" value="ADH_N"/>
    <property type="match status" value="1"/>
</dbReference>
<dbReference type="InterPro" id="IPR013154">
    <property type="entry name" value="ADH-like_N"/>
</dbReference>
<dbReference type="Proteomes" id="UP000285112">
    <property type="component" value="Unassembled WGS sequence"/>
</dbReference>
<evidence type="ECO:0000256" key="5">
    <source>
        <dbReference type="ARBA" id="ARBA00023268"/>
    </source>
</evidence>
<dbReference type="SMART" id="SM00829">
    <property type="entry name" value="PKS_ER"/>
    <property type="match status" value="1"/>
</dbReference>
<keyword evidence="5" id="KW-0511">Multifunctional enzyme</keyword>
<dbReference type="InterPro" id="IPR018201">
    <property type="entry name" value="Ketoacyl_synth_AS"/>
</dbReference>
<dbReference type="InterPro" id="IPR049900">
    <property type="entry name" value="PKS_mFAS_DH"/>
</dbReference>
<keyword evidence="4" id="KW-0521">NADP</keyword>
<dbReference type="PROSITE" id="PS00606">
    <property type="entry name" value="KS3_1"/>
    <property type="match status" value="1"/>
</dbReference>
<dbReference type="InterPro" id="IPR006162">
    <property type="entry name" value="Ppantetheine_attach_site"/>
</dbReference>
<dbReference type="PROSITE" id="PS52004">
    <property type="entry name" value="KS3_2"/>
    <property type="match status" value="1"/>
</dbReference>
<dbReference type="SUPFAM" id="SSF53335">
    <property type="entry name" value="S-adenosyl-L-methionine-dependent methyltransferases"/>
    <property type="match status" value="1"/>
</dbReference>
<dbReference type="GO" id="GO:0004312">
    <property type="term" value="F:fatty acid synthase activity"/>
    <property type="evidence" value="ECO:0007669"/>
    <property type="project" value="TreeGrafter"/>
</dbReference>
<evidence type="ECO:0000256" key="7">
    <source>
        <dbReference type="PROSITE-ProRule" id="PRU01363"/>
    </source>
</evidence>
<protein>
    <submittedName>
        <fullName evidence="12">SDR family NAD(P)-dependent oxidoreductase</fullName>
    </submittedName>
</protein>
<dbReference type="GO" id="GO:0006633">
    <property type="term" value="P:fatty acid biosynthetic process"/>
    <property type="evidence" value="ECO:0007669"/>
    <property type="project" value="InterPro"/>
</dbReference>
<dbReference type="InterPro" id="IPR014030">
    <property type="entry name" value="Ketoacyl_synth_N"/>
</dbReference>
<dbReference type="Pfam" id="PF08659">
    <property type="entry name" value="KR"/>
    <property type="match status" value="1"/>
</dbReference>
<dbReference type="GO" id="GO:0031177">
    <property type="term" value="F:phosphopantetheine binding"/>
    <property type="evidence" value="ECO:0007669"/>
    <property type="project" value="InterPro"/>
</dbReference>
<feature type="region of interest" description="N-terminal hotdog fold" evidence="7">
    <location>
        <begin position="923"/>
        <end position="1042"/>
    </location>
</feature>
<comment type="caution">
    <text evidence="12">The sequence shown here is derived from an EMBL/GenBank/DDBJ whole genome shotgun (WGS) entry which is preliminary data.</text>
</comment>
<feature type="region of interest" description="C-terminal hotdog fold" evidence="7">
    <location>
        <begin position="1056"/>
        <end position="1203"/>
    </location>
</feature>
<keyword evidence="2" id="KW-0597">Phosphoprotein</keyword>
<dbReference type="FunFam" id="3.40.50.720:FF:000209">
    <property type="entry name" value="Polyketide synthase Pks12"/>
    <property type="match status" value="1"/>
</dbReference>
<dbReference type="Gene3D" id="1.10.1200.10">
    <property type="entry name" value="ACP-like"/>
    <property type="match status" value="1"/>
</dbReference>
<dbReference type="Pfam" id="PF00109">
    <property type="entry name" value="ketoacyl-synt"/>
    <property type="match status" value="1"/>
</dbReference>
<organism evidence="12 13">
    <name type="scientific">Amycolatopsis panacis</name>
    <dbReference type="NCBI Taxonomy" id="2340917"/>
    <lineage>
        <taxon>Bacteria</taxon>
        <taxon>Bacillati</taxon>
        <taxon>Actinomycetota</taxon>
        <taxon>Actinomycetes</taxon>
        <taxon>Pseudonocardiales</taxon>
        <taxon>Pseudonocardiaceae</taxon>
        <taxon>Amycolatopsis</taxon>
    </lineage>
</organism>
<name>A0A419I4M8_9PSEU</name>
<feature type="region of interest" description="Disordered" evidence="8">
    <location>
        <begin position="31"/>
        <end position="51"/>
    </location>
</feature>
<dbReference type="InterPro" id="IPR020806">
    <property type="entry name" value="PKS_PP-bd"/>
</dbReference>
<evidence type="ECO:0000256" key="8">
    <source>
        <dbReference type="SAM" id="MobiDB-lite"/>
    </source>
</evidence>
<dbReference type="Gene3D" id="3.40.47.10">
    <property type="match status" value="1"/>
</dbReference>
<dbReference type="SUPFAM" id="SSF50129">
    <property type="entry name" value="GroES-like"/>
    <property type="match status" value="1"/>
</dbReference>
<dbReference type="InterPro" id="IPR009081">
    <property type="entry name" value="PP-bd_ACP"/>
</dbReference>
<dbReference type="InterPro" id="IPR020843">
    <property type="entry name" value="ER"/>
</dbReference>
<dbReference type="Pfam" id="PF00107">
    <property type="entry name" value="ADH_zinc_N"/>
    <property type="match status" value="1"/>
</dbReference>
<feature type="domain" description="Carrier" evidence="9">
    <location>
        <begin position="2382"/>
        <end position="2459"/>
    </location>
</feature>
<dbReference type="Pfam" id="PF00550">
    <property type="entry name" value="PP-binding"/>
    <property type="match status" value="1"/>
</dbReference>
<feature type="domain" description="PKS/mFAS DH" evidence="11">
    <location>
        <begin position="923"/>
        <end position="1203"/>
    </location>
</feature>
<dbReference type="InterPro" id="IPR016036">
    <property type="entry name" value="Malonyl_transacylase_ACP-bd"/>
</dbReference>
<dbReference type="CDD" id="cd05195">
    <property type="entry name" value="enoyl_red"/>
    <property type="match status" value="1"/>
</dbReference>
<dbReference type="Gene3D" id="3.90.180.10">
    <property type="entry name" value="Medium-chain alcohol dehydrogenases, catalytic domain"/>
    <property type="match status" value="1"/>
</dbReference>
<evidence type="ECO:0000256" key="2">
    <source>
        <dbReference type="ARBA" id="ARBA00022553"/>
    </source>
</evidence>
<evidence type="ECO:0000313" key="13">
    <source>
        <dbReference type="Proteomes" id="UP000285112"/>
    </source>
</evidence>
<sequence length="2465" mass="263246">MVDSGNAGSSGIIRWCDGGAIIGIRPSGIGDSGESAVGASTGDRRRGQHPSVPNKIAIVGAACRFPGGAADLDGLWALLSEGREAVGPPPPDRFDLAQYQDTNQMRPGKSYTFAGGYLDDVAGFDADFFGISPREALNIDPQQRLLLELGTEALDDAGIDPRSLAGSDTGVFVGASVMDYAGQMMVPPSMIGPYSNSGLALSNTANRLSYQLDLCGPSLKVDTACASALNAVHLACEHLRHGGGRVAFAAGVNILLSPMSFIGFAKAGFLSPTGHCRPFSANADGYVRAEGAGLLVLKRLADAVADGDRVHAVIEGSGTNSDGHTNGLVLPSGEAQEALLREVYERFALDPDDLAYVEAHGTGTPIGDPAECRAIGQALGQRRTGAPLPVGSVKANLGHLEPASGMAGLCKAMLVLRHREIPPTPHASPRSTEIDFDGLALTPVEQARPVGAGRLVGVSSFGFGGTNVHVVLAAPPAPPPSAPGGSPVPVVVSAHTESGLAEAVSRMDARLKDCPDFPDLAYTSWLRRGRHAYRRVVLAATAEQARSRLAGKVAPQRGTERGRVAFVFSGHGSTWPGMAVDLLDADPVFARTIGEIDAELESAAGWRVADELRAAEPRLQDTRVVQPVLFAVQAGLAATLAGHGVVPEAVYGHSVGEIAAAFVSGVYDVDEAVRLVVARSQAQASTAGTGTMAAVNLASAEVAELLARYDGRVEIAGVNSATDVTVAGPREDLRDLADRLAEREVFCRVLDLDYPFHSAAMDPLWPALPTALADLTPKPSSVEFVSTVTGRPLEGDRLDAEYWWRNVREPVRFAAATDHLVSTGYDTIIEIGPRPVLQTYLKRAAKDDAVLAVLPTLTMTAPGPQALRTTIESVLAAGGVGLGEDYFPHRGRVVSLPAYPWQRERFFQGDRYSWSSVTGAPDHVLLGTRAMVSDPTWHSTVDPARLPWLTGHRALGTPIMPAVGYLEMGWAAGRLALDGPVEVHELQILKPLPAPDDEDVLPVLQVSLSEEDGVLRVATRAADGALWQTHARARVRRRVAPAPPPLDLAALRARFAEDGEHVDHATHYADCERLGLGYGPEFLVITQLWSHGMEILAEVDGSHLDFTGFHAHPAWTDAAPQLAVQLGRLVADLVSTEHAYLPIGIGTARLWSEPTATGAVHWRCRTVSDISATADITITDDAGTVLVELLDVRYVRITLPGRHTVQRQRVELRAAARGPAPRGKVVYAPPQVTVRVDPRHAEFRPRRVAATAAYAARAFATILGDAGAFFTEDLFAAGVRPEFTQLLDLLMNLAAEHGHLQWCGEFQGRSRWLLRPGADPAFAALITDFPEFVPELTLFGRCGLHLAELLRGERKAWDIVVPPHGSDSFAHFLGLSPILRPYHQAVAELLRPLVDAWPADRPLRILELGARTGELTAEVLPLLPPERTQYLFTDVLPSFLTPAAARFAAYDWVEYRALDLDAPDIEPGSFDVVIAGNALHPVKDVRAALAAISDMLADHGRLLVVETHDAPWMALLFGVVPEYWSMTDRRSPLLTVQECRELLADAGFLQTRTWSEEGPCSVTTATRPARTASLPPPQPATLGGRVLVVAENETEAGQADTLTTSLTELGADAVRVAQDTGPDGWFTAPATDVVFLLANAGTDPADAVAATSRRFEFARSLAVSVAQLPADTTVRLWVISRPSGVNPAPERPIAPVDAAFWGATRTVAAECGTLGLRRISREREVPIEDVAREILDPAAEDEVVLTRSGRFVPRLGDLRPRLEADPSTPYRLVVADKGASYRLAWEAATAPEPGPGEVVVNVRATGINYRDPLIAIGMLPDWVVADGIAGTRLGLEGAGVVTAVGPDVTRVRPGDEVAGMFPGTFDSHVVVDEDLVGKIPAGIGFLVAGGALMAFVSAQYGLIHLARLARGEVVLVHGAAGGVGLAALESARVAGATTIATAGTEEKRDFLRLLGVEHVFDSRSLGFAADVLAATGGRGVDVVLNSLGGAFIGRSLEVLRFGGRFVELGKRDIFSDRNISLYPFRNNISYFAVDVDQLGRHRHELVRGDYEQLARNAISTYRMIPHRAFPAGQITEAFRSIQHSRHIGKLIVDHAQRPPVQQAPPPVPAFDPDGTYLITGGASGIGAEIARWLADRGARHLALVNRRGTDVPGAVELVAELAAHGVEASVHAADCTDESAMRAVVEAIDGAPLRGVVHAAMVLDDVLISDLTPERFQAVLAPKMAGALVLDRVTRGHDLDLFLMFSSATALFGNAGQAAYCAGNLFLEAFARARRARGLAGQTIAWGVLGEAGYVARNEEVARTMVRSGQAFLPLRQVRQALDELVGGPDVAVVWSHDGEFLRRLFPHLRSPRLGELVGDECTERDEYDDLAETLRRASTEEAIAITADTIVSTLADVLSVDPERIDRNRPLDQLGVDSLMAAELLSKMRRRIGREIPVMRLIASTGIDDLARSLVTYFKAEESP</sequence>
<keyword evidence="13" id="KW-1185">Reference proteome</keyword>
<feature type="active site" description="Proton donor; for dehydratase activity" evidence="7">
    <location>
        <position position="1117"/>
    </location>
</feature>
<dbReference type="InterPro" id="IPR020841">
    <property type="entry name" value="PKS_Beta-ketoAc_synthase_dom"/>
</dbReference>
<dbReference type="InterPro" id="IPR013149">
    <property type="entry name" value="ADH-like_C"/>
</dbReference>
<feature type="domain" description="Ketosynthase family 3 (KS3)" evidence="10">
    <location>
        <begin position="53"/>
        <end position="474"/>
    </location>
</feature>
<evidence type="ECO:0000313" key="12">
    <source>
        <dbReference type="EMBL" id="RJQ85446.1"/>
    </source>
</evidence>
<dbReference type="InterPro" id="IPR020807">
    <property type="entry name" value="PKS_DH"/>
</dbReference>
<dbReference type="InterPro" id="IPR001227">
    <property type="entry name" value="Ac_transferase_dom_sf"/>
</dbReference>
<dbReference type="InterPro" id="IPR014043">
    <property type="entry name" value="Acyl_transferase_dom"/>
</dbReference>
<dbReference type="InterPro" id="IPR057326">
    <property type="entry name" value="KR_dom"/>
</dbReference>
<dbReference type="InterPro" id="IPR016035">
    <property type="entry name" value="Acyl_Trfase/lysoPLipase"/>
</dbReference>
<keyword evidence="6" id="KW-0012">Acyltransferase</keyword>
<dbReference type="CDD" id="cd00833">
    <property type="entry name" value="PKS"/>
    <property type="match status" value="1"/>
</dbReference>
<dbReference type="SUPFAM" id="SSF47336">
    <property type="entry name" value="ACP-like"/>
    <property type="match status" value="1"/>
</dbReference>
<evidence type="ECO:0000256" key="6">
    <source>
        <dbReference type="ARBA" id="ARBA00023315"/>
    </source>
</evidence>
<dbReference type="CDD" id="cd02440">
    <property type="entry name" value="AdoMet_MTases"/>
    <property type="match status" value="1"/>
</dbReference>
<reference evidence="12 13" key="1">
    <citation type="submission" date="2018-09" db="EMBL/GenBank/DDBJ databases">
        <title>YIM PH 21725 draft genome.</title>
        <authorList>
            <person name="Miao C."/>
        </authorList>
    </citation>
    <scope>NUCLEOTIDE SEQUENCE [LARGE SCALE GENOMIC DNA]</scope>
    <source>
        <strain evidence="13">YIM PH21725</strain>
    </source>
</reference>
<evidence type="ECO:0000256" key="1">
    <source>
        <dbReference type="ARBA" id="ARBA00022450"/>
    </source>
</evidence>
<dbReference type="InterPro" id="IPR049551">
    <property type="entry name" value="PKS_DH_C"/>
</dbReference>
<dbReference type="SMART" id="SM00823">
    <property type="entry name" value="PKS_PP"/>
    <property type="match status" value="1"/>
</dbReference>
<dbReference type="InterPro" id="IPR016039">
    <property type="entry name" value="Thiolase-like"/>
</dbReference>
<dbReference type="InterPro" id="IPR036291">
    <property type="entry name" value="NAD(P)-bd_dom_sf"/>
</dbReference>
<dbReference type="PANTHER" id="PTHR43775:SF37">
    <property type="entry name" value="SI:DKEY-61P9.11"/>
    <property type="match status" value="1"/>
</dbReference>
<dbReference type="SMART" id="SM00822">
    <property type="entry name" value="PKS_KR"/>
    <property type="match status" value="1"/>
</dbReference>
<dbReference type="Gene3D" id="3.30.70.3290">
    <property type="match status" value="1"/>
</dbReference>
<feature type="active site" description="Proton acceptor; for dehydratase activity" evidence="7">
    <location>
        <position position="952"/>
    </location>
</feature>
<dbReference type="InterPro" id="IPR013217">
    <property type="entry name" value="Methyltransf_12"/>
</dbReference>
<dbReference type="Gene3D" id="3.40.50.720">
    <property type="entry name" value="NAD(P)-binding Rossmann-like Domain"/>
    <property type="match status" value="3"/>
</dbReference>
<dbReference type="SMART" id="SM00826">
    <property type="entry name" value="PKS_DH"/>
    <property type="match status" value="1"/>
</dbReference>
<dbReference type="SUPFAM" id="SSF51735">
    <property type="entry name" value="NAD(P)-binding Rossmann-fold domains"/>
    <property type="match status" value="3"/>
</dbReference>
<dbReference type="Pfam" id="PF16197">
    <property type="entry name" value="KAsynt_C_assoc"/>
    <property type="match status" value="1"/>
</dbReference>
<dbReference type="SMART" id="SM00827">
    <property type="entry name" value="PKS_AT"/>
    <property type="match status" value="1"/>
</dbReference>
<dbReference type="Pfam" id="PF08242">
    <property type="entry name" value="Methyltransf_12"/>
    <property type="match status" value="1"/>
</dbReference>
<dbReference type="Pfam" id="PF02801">
    <property type="entry name" value="Ketoacyl-synt_C"/>
    <property type="match status" value="1"/>
</dbReference>
<dbReference type="SUPFAM" id="SSF55048">
    <property type="entry name" value="Probable ACP-binding domain of malonyl-CoA ACP transacylase"/>
    <property type="match status" value="1"/>
</dbReference>
<dbReference type="InterPro" id="IPR042104">
    <property type="entry name" value="PKS_dehydratase_sf"/>
</dbReference>
<dbReference type="Pfam" id="PF21089">
    <property type="entry name" value="PKS_DH_N"/>
    <property type="match status" value="1"/>
</dbReference>
<dbReference type="InterPro" id="IPR050091">
    <property type="entry name" value="PKS_NRPS_Biosynth_Enz"/>
</dbReference>
<gene>
    <name evidence="12" type="ORF">D5S19_13730</name>
</gene>
<dbReference type="SMART" id="SM00825">
    <property type="entry name" value="PKS_KS"/>
    <property type="match status" value="1"/>
</dbReference>
<dbReference type="InterPro" id="IPR014031">
    <property type="entry name" value="Ketoacyl_synth_C"/>
</dbReference>
<dbReference type="SUPFAM" id="SSF52151">
    <property type="entry name" value="FabD/lysophospholipase-like"/>
    <property type="match status" value="1"/>
</dbReference>
<dbReference type="InterPro" id="IPR013968">
    <property type="entry name" value="PKS_KR"/>
</dbReference>
<dbReference type="Pfam" id="PF14765">
    <property type="entry name" value="PS-DH"/>
    <property type="match status" value="1"/>
</dbReference>
<dbReference type="InterPro" id="IPR011032">
    <property type="entry name" value="GroES-like_sf"/>
</dbReference>
<dbReference type="InterPro" id="IPR029063">
    <property type="entry name" value="SAM-dependent_MTases_sf"/>
</dbReference>
<keyword evidence="3" id="KW-0808">Transferase</keyword>
<dbReference type="InterPro" id="IPR049552">
    <property type="entry name" value="PKS_DH_N"/>
</dbReference>
<dbReference type="PROSITE" id="PS00012">
    <property type="entry name" value="PHOSPHOPANTETHEINE"/>
    <property type="match status" value="1"/>
</dbReference>
<dbReference type="Gene3D" id="3.40.50.150">
    <property type="entry name" value="Vaccinia Virus protein VP39"/>
    <property type="match status" value="1"/>
</dbReference>
<dbReference type="Pfam" id="PF00698">
    <property type="entry name" value="Acyl_transf_1"/>
    <property type="match status" value="1"/>
</dbReference>
<evidence type="ECO:0000259" key="11">
    <source>
        <dbReference type="PROSITE" id="PS52019"/>
    </source>
</evidence>
<dbReference type="SUPFAM" id="SSF53901">
    <property type="entry name" value="Thiolase-like"/>
    <property type="match status" value="1"/>
</dbReference>
<dbReference type="Gene3D" id="3.10.129.110">
    <property type="entry name" value="Polyketide synthase dehydratase"/>
    <property type="match status" value="1"/>
</dbReference>
<dbReference type="GO" id="GO:0016491">
    <property type="term" value="F:oxidoreductase activity"/>
    <property type="evidence" value="ECO:0007669"/>
    <property type="project" value="InterPro"/>
</dbReference>
<evidence type="ECO:0000259" key="9">
    <source>
        <dbReference type="PROSITE" id="PS50075"/>
    </source>
</evidence>
<evidence type="ECO:0000256" key="4">
    <source>
        <dbReference type="ARBA" id="ARBA00022857"/>
    </source>
</evidence>
<dbReference type="GO" id="GO:0004315">
    <property type="term" value="F:3-oxoacyl-[acyl-carrier-protein] synthase activity"/>
    <property type="evidence" value="ECO:0007669"/>
    <property type="project" value="InterPro"/>
</dbReference>
<evidence type="ECO:0000256" key="3">
    <source>
        <dbReference type="ARBA" id="ARBA00022679"/>
    </source>
</evidence>